<keyword evidence="11" id="KW-0999">Mitochondrion inner membrane</keyword>
<comment type="subunit">
    <text evidence="11">Component of the mitochondrial contact site and cristae organizing system (MICOS) complex.</text>
</comment>
<organism evidence="12 13">
    <name type="scientific">Ramularia collo-cygni</name>
    <dbReference type="NCBI Taxonomy" id="112498"/>
    <lineage>
        <taxon>Eukaryota</taxon>
        <taxon>Fungi</taxon>
        <taxon>Dikarya</taxon>
        <taxon>Ascomycota</taxon>
        <taxon>Pezizomycotina</taxon>
        <taxon>Dothideomycetes</taxon>
        <taxon>Dothideomycetidae</taxon>
        <taxon>Mycosphaerellales</taxon>
        <taxon>Mycosphaerellaceae</taxon>
        <taxon>Ramularia</taxon>
    </lineage>
</organism>
<keyword evidence="13" id="KW-1185">Reference proteome</keyword>
<proteinExistence type="inferred from homology"/>
<comment type="subcellular location">
    <subcellularLocation>
        <location evidence="2">Membrane</location>
    </subcellularLocation>
    <subcellularLocation>
        <location evidence="11">Mitochondrion inner membrane</location>
        <topology evidence="11">Single-pass membrane protein</topology>
    </subcellularLocation>
</comment>
<dbReference type="OrthoDB" id="4037694at2759"/>
<comment type="function">
    <text evidence="1 11">Component of the MICOS complex, a large protein complex of the mitochondrial inner membrane that plays crucial roles in the maintenance of crista junctions, inner membrane architecture, and formation of contact sites to the outer membrane.</text>
</comment>
<evidence type="ECO:0000256" key="8">
    <source>
        <dbReference type="ARBA" id="ARBA00023136"/>
    </source>
</evidence>
<evidence type="ECO:0000256" key="11">
    <source>
        <dbReference type="RuleBase" id="RU363010"/>
    </source>
</evidence>
<gene>
    <name evidence="12" type="ORF">RCC_06815</name>
</gene>
<dbReference type="Pfam" id="PF17050">
    <property type="entry name" value="AIM5"/>
    <property type="match status" value="1"/>
</dbReference>
<dbReference type="GO" id="GO:0042407">
    <property type="term" value="P:cristae formation"/>
    <property type="evidence" value="ECO:0007669"/>
    <property type="project" value="InterPro"/>
</dbReference>
<reference evidence="12 13" key="1">
    <citation type="submission" date="2016-03" db="EMBL/GenBank/DDBJ databases">
        <authorList>
            <person name="Ploux O."/>
        </authorList>
    </citation>
    <scope>NUCLEOTIDE SEQUENCE [LARGE SCALE GENOMIC DNA]</scope>
    <source>
        <strain evidence="12 13">URUG2</strain>
    </source>
</reference>
<dbReference type="GO" id="GO:0061617">
    <property type="term" value="C:MICOS complex"/>
    <property type="evidence" value="ECO:0007669"/>
    <property type="project" value="UniProtKB-UniRule"/>
</dbReference>
<evidence type="ECO:0000256" key="1">
    <source>
        <dbReference type="ARBA" id="ARBA00002689"/>
    </source>
</evidence>
<dbReference type="Proteomes" id="UP000225277">
    <property type="component" value="Unassembled WGS sequence"/>
</dbReference>
<evidence type="ECO:0000256" key="9">
    <source>
        <dbReference type="ARBA" id="ARBA00032159"/>
    </source>
</evidence>
<accession>A0A2D3VDR6</accession>
<evidence type="ECO:0000256" key="4">
    <source>
        <dbReference type="ARBA" id="ARBA00018170"/>
    </source>
</evidence>
<keyword evidence="8" id="KW-0472">Membrane</keyword>
<evidence type="ECO:0000256" key="10">
    <source>
        <dbReference type="ARBA" id="ARBA00032985"/>
    </source>
</evidence>
<evidence type="ECO:0000256" key="6">
    <source>
        <dbReference type="ARBA" id="ARBA00022989"/>
    </source>
</evidence>
<evidence type="ECO:0000313" key="13">
    <source>
        <dbReference type="Proteomes" id="UP000225277"/>
    </source>
</evidence>
<sequence length="119" mass="13490">MGFTTGLLGGFTLTATLLYLSASLHTRNRSYQSVLLRQQSHLLNNIVEPQPALPPPTARVIDAGLWETAKDRWNAELEGNVRKVQEMDWRGVGERVEEGVSRIWRRAYDKTKEVVDKSP</sequence>
<keyword evidence="6" id="KW-1133">Transmembrane helix</keyword>
<dbReference type="AlphaFoldDB" id="A0A2D3VDR6"/>
<name>A0A2D3VDR6_9PEZI</name>
<keyword evidence="7 11" id="KW-0496">Mitochondrion</keyword>
<keyword evidence="5" id="KW-0812">Transmembrane</keyword>
<evidence type="ECO:0000256" key="5">
    <source>
        <dbReference type="ARBA" id="ARBA00022692"/>
    </source>
</evidence>
<comment type="similarity">
    <text evidence="3 11">Belongs to the MICOS complex subunit Mic12 family.</text>
</comment>
<dbReference type="GeneID" id="35601943"/>
<evidence type="ECO:0000256" key="7">
    <source>
        <dbReference type="ARBA" id="ARBA00023128"/>
    </source>
</evidence>
<evidence type="ECO:0000256" key="2">
    <source>
        <dbReference type="ARBA" id="ARBA00004370"/>
    </source>
</evidence>
<protein>
    <recommendedName>
        <fullName evidence="4 11">MICOS complex subunit MIC12</fullName>
    </recommendedName>
    <alternativeName>
        <fullName evidence="10 11">Altered inheritance of mitochondria protein 5, mitochondrial</fullName>
    </alternativeName>
    <alternativeName>
        <fullName evidence="9 11">Found in mitochondrial proteome protein 51</fullName>
    </alternativeName>
</protein>
<evidence type="ECO:0000313" key="12">
    <source>
        <dbReference type="EMBL" id="CZT20954.1"/>
    </source>
</evidence>
<dbReference type="EMBL" id="FJUY01000010">
    <property type="protein sequence ID" value="CZT20954.1"/>
    <property type="molecule type" value="Genomic_DNA"/>
</dbReference>
<dbReference type="GO" id="GO:0044284">
    <property type="term" value="C:mitochondrial crista junction"/>
    <property type="evidence" value="ECO:0007669"/>
    <property type="project" value="InterPro"/>
</dbReference>
<evidence type="ECO:0000256" key="3">
    <source>
        <dbReference type="ARBA" id="ARBA00009188"/>
    </source>
</evidence>
<dbReference type="InterPro" id="IPR031463">
    <property type="entry name" value="Mic12"/>
</dbReference>
<dbReference type="RefSeq" id="XP_023627843.1">
    <property type="nucleotide sequence ID" value="XM_023772075.1"/>
</dbReference>